<organism evidence="11">
    <name type="scientific">Chlorobium phaeobacteroides (strain BS1)</name>
    <dbReference type="NCBI Taxonomy" id="331678"/>
    <lineage>
        <taxon>Bacteria</taxon>
        <taxon>Pseudomonadati</taxon>
        <taxon>Chlorobiota</taxon>
        <taxon>Chlorobiia</taxon>
        <taxon>Chlorobiales</taxon>
        <taxon>Chlorobiaceae</taxon>
        <taxon>Chlorobium/Pelodictyon group</taxon>
        <taxon>Chlorobium</taxon>
    </lineage>
</organism>
<evidence type="ECO:0000256" key="5">
    <source>
        <dbReference type="ARBA" id="ARBA00023171"/>
    </source>
</evidence>
<evidence type="ECO:0000259" key="10">
    <source>
        <dbReference type="Pfam" id="PF13460"/>
    </source>
</evidence>
<gene>
    <name evidence="11" type="ordered locus">Cphamn1_1379</name>
</gene>
<accession>B3EJA8</accession>
<dbReference type="InterPro" id="IPR016040">
    <property type="entry name" value="NAD(P)-bd_dom"/>
</dbReference>
<protein>
    <recommendedName>
        <fullName evidence="7">Divinyl chlorophyllide a 8-vinyl-reductase, chloroplastic</fullName>
        <ecNumber evidence="6">1.3.1.75</ecNumber>
    </recommendedName>
</protein>
<dbReference type="InterPro" id="IPR036291">
    <property type="entry name" value="NAD(P)-bd_dom_sf"/>
</dbReference>
<dbReference type="UniPathway" id="UPA00668"/>
<dbReference type="CDD" id="cd05243">
    <property type="entry name" value="SDR_a5"/>
    <property type="match status" value="1"/>
</dbReference>
<evidence type="ECO:0000256" key="9">
    <source>
        <dbReference type="SAM" id="MobiDB-lite"/>
    </source>
</evidence>
<dbReference type="Gene3D" id="3.40.50.720">
    <property type="entry name" value="NAD(P)-binding Rossmann-like Domain"/>
    <property type="match status" value="1"/>
</dbReference>
<feature type="domain" description="NAD(P)-binding" evidence="10">
    <location>
        <begin position="36"/>
        <end position="233"/>
    </location>
</feature>
<dbReference type="EC" id="1.3.1.75" evidence="6"/>
<dbReference type="GO" id="GO:0015995">
    <property type="term" value="P:chlorophyll biosynthetic process"/>
    <property type="evidence" value="ECO:0007669"/>
    <property type="project" value="UniProtKB-UniPathway"/>
</dbReference>
<comment type="pathway">
    <text evidence="1">Porphyrin-containing compound metabolism; chlorophyll biosynthesis.</text>
</comment>
<dbReference type="OrthoDB" id="9803892at2"/>
<dbReference type="InterPro" id="IPR044201">
    <property type="entry name" value="DVR-like"/>
</dbReference>
<evidence type="ECO:0000256" key="7">
    <source>
        <dbReference type="ARBA" id="ARBA00024089"/>
    </source>
</evidence>
<reference evidence="11" key="1">
    <citation type="submission" date="2008-06" db="EMBL/GenBank/DDBJ databases">
        <title>Complete sequence of Chlorobium phaeobacteroides BS1.</title>
        <authorList>
            <consortium name="US DOE Joint Genome Institute"/>
            <person name="Lucas S."/>
            <person name="Copeland A."/>
            <person name="Lapidus A."/>
            <person name="Glavina del Rio T."/>
            <person name="Dalin E."/>
            <person name="Tice H."/>
            <person name="Bruce D."/>
            <person name="Goodwin L."/>
            <person name="Pitluck S."/>
            <person name="Schmutz J."/>
            <person name="Larimer F."/>
            <person name="Land M."/>
            <person name="Hauser L."/>
            <person name="Kyrpides N."/>
            <person name="Ovchinnikova G."/>
            <person name="Li T."/>
            <person name="Liu Z."/>
            <person name="Zhao F."/>
            <person name="Overmann J."/>
            <person name="Bryant D.A."/>
            <person name="Richardson P."/>
        </authorList>
    </citation>
    <scope>NUCLEOTIDE SEQUENCE [LARGE SCALE GENOMIC DNA]</scope>
    <source>
        <strain evidence="11">BS1</strain>
    </source>
</reference>
<keyword evidence="4" id="KW-0560">Oxidoreductase</keyword>
<evidence type="ECO:0000256" key="1">
    <source>
        <dbReference type="ARBA" id="ARBA00005173"/>
    </source>
</evidence>
<feature type="region of interest" description="Disordered" evidence="9">
    <location>
        <begin position="1"/>
        <end position="26"/>
    </location>
</feature>
<evidence type="ECO:0000256" key="3">
    <source>
        <dbReference type="ARBA" id="ARBA00022946"/>
    </source>
</evidence>
<comment type="catalytic activity">
    <reaction evidence="8">
        <text>protochlorophyllide a + NADP(+) = 3,8-divinyl protochlorophyllide a + NADPH + H(+)</text>
        <dbReference type="Rhea" id="RHEA:48884"/>
        <dbReference type="ChEBI" id="CHEBI:15378"/>
        <dbReference type="ChEBI" id="CHEBI:57783"/>
        <dbReference type="ChEBI" id="CHEBI:58349"/>
        <dbReference type="ChEBI" id="CHEBI:58632"/>
        <dbReference type="ChEBI" id="CHEBI:83350"/>
        <dbReference type="EC" id="1.3.1.75"/>
    </reaction>
</comment>
<dbReference type="PANTHER" id="PTHR47378">
    <property type="entry name" value="DIVINYL CHLOROPHYLLIDE A 8-VINYL-REDUCTASE, CHLOROPLASTIC"/>
    <property type="match status" value="1"/>
</dbReference>
<keyword evidence="3" id="KW-0809">Transit peptide</keyword>
<evidence type="ECO:0000256" key="8">
    <source>
        <dbReference type="ARBA" id="ARBA00049498"/>
    </source>
</evidence>
<keyword evidence="2" id="KW-0521">NADP</keyword>
<sequence>MINSSCSVTSPSLTSGRSDADGGASNHQSKRIFVVGATGYIGKYVVRELVLRGHEVVSFARERSGVGASASAEETRKQLKGSEVRFGDVSSMDSLLENGIKGERFDVVYSCLTSRSGGVKDSWNIDYQATRNALDAGKSAGARHFVLLSAICVQKPLLEFQRAKLKFEKELIESGLTYSIVRPTAFFKSIAGQVESVKKGKPYVMFGNGELTACKPISEADLARFMADCLEDPDKQNKILPVGGPGKAISAREQGEMLFELLGREPKFKNMPIRMFDVIIPVLSMLAKVFPRLEDKAEFARIGKYYCSESMLVLNPETGKYDADLTPSYGSDTLRDFYKRVLKEGMAGQELGEHAIF</sequence>
<name>B3EJA8_CHLPB</name>
<dbReference type="EMBL" id="CP001101">
    <property type="protein sequence ID" value="ACE04308.1"/>
    <property type="molecule type" value="Genomic_DNA"/>
</dbReference>
<evidence type="ECO:0000313" key="11">
    <source>
        <dbReference type="EMBL" id="ACE04308.1"/>
    </source>
</evidence>
<dbReference type="HOGENOM" id="CLU_043999_0_0_10"/>
<evidence type="ECO:0000256" key="2">
    <source>
        <dbReference type="ARBA" id="ARBA00022857"/>
    </source>
</evidence>
<dbReference type="eggNOG" id="COG0702">
    <property type="taxonomic scope" value="Bacteria"/>
</dbReference>
<feature type="compositionally biased region" description="Low complexity" evidence="9">
    <location>
        <begin position="1"/>
        <end position="15"/>
    </location>
</feature>
<proteinExistence type="predicted"/>
<dbReference type="STRING" id="331678.Cphamn1_1379"/>
<evidence type="ECO:0000256" key="4">
    <source>
        <dbReference type="ARBA" id="ARBA00023002"/>
    </source>
</evidence>
<dbReference type="SUPFAM" id="SSF51735">
    <property type="entry name" value="NAD(P)-binding Rossmann-fold domains"/>
    <property type="match status" value="1"/>
</dbReference>
<dbReference type="Pfam" id="PF13460">
    <property type="entry name" value="NAD_binding_10"/>
    <property type="match status" value="1"/>
</dbReference>
<evidence type="ECO:0000256" key="6">
    <source>
        <dbReference type="ARBA" id="ARBA00024059"/>
    </source>
</evidence>
<dbReference type="GO" id="GO:0033728">
    <property type="term" value="F:3,8-divinyl protochlorophyllide a 8-vinyl-reductase (NADPH) activity"/>
    <property type="evidence" value="ECO:0007669"/>
    <property type="project" value="UniProtKB-EC"/>
</dbReference>
<dbReference type="KEGG" id="cpb:Cphamn1_1379"/>
<dbReference type="AlphaFoldDB" id="B3EJA8"/>
<keyword evidence="5" id="KW-0149">Chlorophyll biosynthesis</keyword>
<dbReference type="PANTHER" id="PTHR47378:SF1">
    <property type="entry name" value="DIVINYL CHLOROPHYLLIDE A 8-VINYL-REDUCTASE, CHLOROPLASTIC"/>
    <property type="match status" value="1"/>
</dbReference>